<dbReference type="AlphaFoldDB" id="A0A4R9LRT1"/>
<proteinExistence type="predicted"/>
<name>A0A4R9LRT1_9LEPT</name>
<dbReference type="OrthoDB" id="342339at2"/>
<comment type="caution">
    <text evidence="1">The sequence shown here is derived from an EMBL/GenBank/DDBJ whole genome shotgun (WGS) entry which is preliminary data.</text>
</comment>
<sequence>MNQVCVSQTETRLELFTKESKLVCVLKEGMVFKDDKGNSYSFLKSVGVDLCPKRTRMKNTPFSIYFDSLSPEAKSFDLIENKNAKHAHKPWTFEKVDVSECKWN</sequence>
<evidence type="ECO:0000313" key="1">
    <source>
        <dbReference type="EMBL" id="TGN13793.1"/>
    </source>
</evidence>
<organism evidence="1 2">
    <name type="scientific">Leptospira ilyithenensis</name>
    <dbReference type="NCBI Taxonomy" id="2484901"/>
    <lineage>
        <taxon>Bacteria</taxon>
        <taxon>Pseudomonadati</taxon>
        <taxon>Spirochaetota</taxon>
        <taxon>Spirochaetia</taxon>
        <taxon>Leptospirales</taxon>
        <taxon>Leptospiraceae</taxon>
        <taxon>Leptospira</taxon>
    </lineage>
</organism>
<keyword evidence="2" id="KW-1185">Reference proteome</keyword>
<evidence type="ECO:0000313" key="2">
    <source>
        <dbReference type="Proteomes" id="UP000298264"/>
    </source>
</evidence>
<protein>
    <submittedName>
        <fullName evidence="1">Transcriptional regulator</fullName>
    </submittedName>
</protein>
<gene>
    <name evidence="1" type="ORF">EHS11_03330</name>
</gene>
<reference evidence="1" key="1">
    <citation type="journal article" date="2019" name="PLoS Negl. Trop. Dis.">
        <title>Revisiting the worldwide diversity of Leptospira species in the environment.</title>
        <authorList>
            <person name="Vincent A.T."/>
            <person name="Schiettekatte O."/>
            <person name="Bourhy P."/>
            <person name="Veyrier F.J."/>
            <person name="Picardeau M."/>
        </authorList>
    </citation>
    <scope>NUCLEOTIDE SEQUENCE [LARGE SCALE GENOMIC DNA]</scope>
    <source>
        <strain evidence="1">201400974</strain>
    </source>
</reference>
<dbReference type="EMBL" id="RQHV01000023">
    <property type="protein sequence ID" value="TGN13793.1"/>
    <property type="molecule type" value="Genomic_DNA"/>
</dbReference>
<accession>A0A4R9LRT1</accession>
<dbReference type="Proteomes" id="UP000298264">
    <property type="component" value="Unassembled WGS sequence"/>
</dbReference>